<evidence type="ECO:0000313" key="1">
    <source>
        <dbReference type="EMBL" id="TCL55490.1"/>
    </source>
</evidence>
<dbReference type="Proteomes" id="UP000295184">
    <property type="component" value="Unassembled WGS sequence"/>
</dbReference>
<organism evidence="1 2">
    <name type="scientific">Allofournierella massiliensis</name>
    <dbReference type="NCBI Taxonomy" id="1650663"/>
    <lineage>
        <taxon>Bacteria</taxon>
        <taxon>Bacillati</taxon>
        <taxon>Bacillota</taxon>
        <taxon>Clostridia</taxon>
        <taxon>Eubacteriales</taxon>
        <taxon>Oscillospiraceae</taxon>
        <taxon>Allofournierella</taxon>
    </lineage>
</organism>
<reference evidence="1 2" key="1">
    <citation type="submission" date="2019-03" db="EMBL/GenBank/DDBJ databases">
        <title>Genomic Encyclopedia of Type Strains, Phase IV (KMG-IV): sequencing the most valuable type-strain genomes for metagenomic binning, comparative biology and taxonomic classification.</title>
        <authorList>
            <person name="Goeker M."/>
        </authorList>
    </citation>
    <scope>NUCLEOTIDE SEQUENCE [LARGE SCALE GENOMIC DNA]</scope>
    <source>
        <strain evidence="1 2">DSM 100451</strain>
    </source>
</reference>
<feature type="non-terminal residue" evidence="1">
    <location>
        <position position="1"/>
    </location>
</feature>
<dbReference type="RefSeq" id="WP_172733319.1">
    <property type="nucleotide sequence ID" value="NZ_SLUM01000016.1"/>
</dbReference>
<protein>
    <submittedName>
        <fullName evidence="1">Uncharacterized protein</fullName>
    </submittedName>
</protein>
<gene>
    <name evidence="1" type="ORF">EDD77_1161</name>
</gene>
<evidence type="ECO:0000313" key="2">
    <source>
        <dbReference type="Proteomes" id="UP000295184"/>
    </source>
</evidence>
<comment type="caution">
    <text evidence="1">The sequence shown here is derived from an EMBL/GenBank/DDBJ whole genome shotgun (WGS) entry which is preliminary data.</text>
</comment>
<dbReference type="AlphaFoldDB" id="A0A4R1QXC0"/>
<sequence>VIPPFPHKTLQGKLLRGPRCRGKTNAPAEWTAFHSKTQANGWAFLILFRHSSFSPQNFARQIFAGASLPGENERPGRMDCIPFKNSGKWLGFSRIISSFLLIPTKLCKANFCEGPAAGGKRTPRQNGLHSIQKLRQMTGLFSYYFVIPPHPHKTLQGKFLREPYCRGEDELFFILFDYFHKP</sequence>
<dbReference type="EMBL" id="SLUM01000016">
    <property type="protein sequence ID" value="TCL55490.1"/>
    <property type="molecule type" value="Genomic_DNA"/>
</dbReference>
<accession>A0A4R1QXC0</accession>
<proteinExistence type="predicted"/>
<name>A0A4R1QXC0_9FIRM</name>